<organism evidence="2">
    <name type="scientific">marine metagenome</name>
    <dbReference type="NCBI Taxonomy" id="408172"/>
    <lineage>
        <taxon>unclassified sequences</taxon>
        <taxon>metagenomes</taxon>
        <taxon>ecological metagenomes</taxon>
    </lineage>
</organism>
<reference evidence="2" key="1">
    <citation type="submission" date="2018-05" db="EMBL/GenBank/DDBJ databases">
        <authorList>
            <person name="Lanie J.A."/>
            <person name="Ng W.-L."/>
            <person name="Kazmierczak K.M."/>
            <person name="Andrzejewski T.M."/>
            <person name="Davidsen T.M."/>
            <person name="Wayne K.J."/>
            <person name="Tettelin H."/>
            <person name="Glass J.I."/>
            <person name="Rusch D."/>
            <person name="Podicherti R."/>
            <person name="Tsui H.-C.T."/>
            <person name="Winkler M.E."/>
        </authorList>
    </citation>
    <scope>NUCLEOTIDE SEQUENCE</scope>
</reference>
<dbReference type="Gene3D" id="3.90.1300.10">
    <property type="entry name" value="Amidase signature (AS) domain"/>
    <property type="match status" value="1"/>
</dbReference>
<accession>A0A381T4V0</accession>
<sequence length="465" mass="50389">MSLTEISGAIAKHEVSSKEVVQNTLELLEQQGNALNCVARLFPEDALTEAELADQELSSGNSRGPLHGVPLTHKDMFYRKGKITACGSRICENYIPSVTATALIKLDSSGALDIGRLNMVEFAYGLTGHNEITGNVLNPLSPEHITGGSSSGPAAAVSGNLSYGSLGSDTGGSIRFPASCCGLVGMKPTYGLVSRYGAMPLSFSLDHIGPLTRTVTDCALLTQIISGPDENDPTSLKHQKQDYLENIESGINGIKIGVSRTHFIDQVDGEVLREMKKSLEVFRSLGADVMEIDFPESFDISNEMANIITAVEGSSAHTKWLKDRPEDYGRQTRKRLLSGSMISASDYLEALKLRKVILKEFLKDVFDKVDLLHAPVVPIPVPTIAESDIQANPGFIEFLLNLGHCTRPFDYLGLPAVSVPAGKTDNGLPTGFQLVAPPLEEAMLFRAARAYEKEKPWHYQNIISD</sequence>
<dbReference type="PANTHER" id="PTHR11895">
    <property type="entry name" value="TRANSAMIDASE"/>
    <property type="match status" value="1"/>
</dbReference>
<dbReference type="PROSITE" id="PS00571">
    <property type="entry name" value="AMIDASES"/>
    <property type="match status" value="1"/>
</dbReference>
<dbReference type="Pfam" id="PF01425">
    <property type="entry name" value="Amidase"/>
    <property type="match status" value="1"/>
</dbReference>
<evidence type="ECO:0000313" key="2">
    <source>
        <dbReference type="EMBL" id="SVA11246.1"/>
    </source>
</evidence>
<dbReference type="InterPro" id="IPR000120">
    <property type="entry name" value="Amidase"/>
</dbReference>
<gene>
    <name evidence="2" type="ORF">METZ01_LOCUS64100</name>
</gene>
<proteinExistence type="predicted"/>
<dbReference type="InterPro" id="IPR020556">
    <property type="entry name" value="Amidase_CS"/>
</dbReference>
<evidence type="ECO:0000259" key="1">
    <source>
        <dbReference type="Pfam" id="PF01425"/>
    </source>
</evidence>
<protein>
    <recommendedName>
        <fullName evidence="1">Amidase domain-containing protein</fullName>
    </recommendedName>
</protein>
<dbReference type="InterPro" id="IPR036928">
    <property type="entry name" value="AS_sf"/>
</dbReference>
<dbReference type="EMBL" id="UINC01004033">
    <property type="protein sequence ID" value="SVA11246.1"/>
    <property type="molecule type" value="Genomic_DNA"/>
</dbReference>
<dbReference type="SUPFAM" id="SSF75304">
    <property type="entry name" value="Amidase signature (AS) enzymes"/>
    <property type="match status" value="1"/>
</dbReference>
<dbReference type="AlphaFoldDB" id="A0A381T4V0"/>
<dbReference type="GO" id="GO:0003824">
    <property type="term" value="F:catalytic activity"/>
    <property type="evidence" value="ECO:0007669"/>
    <property type="project" value="InterPro"/>
</dbReference>
<dbReference type="PANTHER" id="PTHR11895:SF176">
    <property type="entry name" value="AMIDASE AMID-RELATED"/>
    <property type="match status" value="1"/>
</dbReference>
<dbReference type="InterPro" id="IPR023631">
    <property type="entry name" value="Amidase_dom"/>
</dbReference>
<name>A0A381T4V0_9ZZZZ</name>
<feature type="domain" description="Amidase" evidence="1">
    <location>
        <begin position="19"/>
        <end position="444"/>
    </location>
</feature>